<keyword evidence="1" id="KW-0472">Membrane</keyword>
<keyword evidence="1" id="KW-1133">Transmembrane helix</keyword>
<gene>
    <name evidence="2" type="ORF">BJ322DRAFT_1103671</name>
</gene>
<keyword evidence="1" id="KW-0812">Transmembrane</keyword>
<dbReference type="AlphaFoldDB" id="A0A9P6HR75"/>
<evidence type="ECO:0000313" key="3">
    <source>
        <dbReference type="Proteomes" id="UP000736335"/>
    </source>
</evidence>
<feature type="transmembrane region" description="Helical" evidence="1">
    <location>
        <begin position="110"/>
        <end position="127"/>
    </location>
</feature>
<feature type="transmembrane region" description="Helical" evidence="1">
    <location>
        <begin position="60"/>
        <end position="78"/>
    </location>
</feature>
<evidence type="ECO:0000256" key="1">
    <source>
        <dbReference type="SAM" id="Phobius"/>
    </source>
</evidence>
<reference evidence="2" key="1">
    <citation type="journal article" date="2020" name="Nat. Commun.">
        <title>Large-scale genome sequencing of mycorrhizal fungi provides insights into the early evolution of symbiotic traits.</title>
        <authorList>
            <person name="Miyauchi S."/>
            <person name="Kiss E."/>
            <person name="Kuo A."/>
            <person name="Drula E."/>
            <person name="Kohler A."/>
            <person name="Sanchez-Garcia M."/>
            <person name="Morin E."/>
            <person name="Andreopoulos B."/>
            <person name="Barry K.W."/>
            <person name="Bonito G."/>
            <person name="Buee M."/>
            <person name="Carver A."/>
            <person name="Chen C."/>
            <person name="Cichocki N."/>
            <person name="Clum A."/>
            <person name="Culley D."/>
            <person name="Crous P.W."/>
            <person name="Fauchery L."/>
            <person name="Girlanda M."/>
            <person name="Hayes R.D."/>
            <person name="Keri Z."/>
            <person name="LaButti K."/>
            <person name="Lipzen A."/>
            <person name="Lombard V."/>
            <person name="Magnuson J."/>
            <person name="Maillard F."/>
            <person name="Murat C."/>
            <person name="Nolan M."/>
            <person name="Ohm R.A."/>
            <person name="Pangilinan J."/>
            <person name="Pereira M.F."/>
            <person name="Perotto S."/>
            <person name="Peter M."/>
            <person name="Pfister S."/>
            <person name="Riley R."/>
            <person name="Sitrit Y."/>
            <person name="Stielow J.B."/>
            <person name="Szollosi G."/>
            <person name="Zifcakova L."/>
            <person name="Stursova M."/>
            <person name="Spatafora J.W."/>
            <person name="Tedersoo L."/>
            <person name="Vaario L.M."/>
            <person name="Yamada A."/>
            <person name="Yan M."/>
            <person name="Wang P."/>
            <person name="Xu J."/>
            <person name="Bruns T."/>
            <person name="Baldrian P."/>
            <person name="Vilgalys R."/>
            <person name="Dunand C."/>
            <person name="Henrissat B."/>
            <person name="Grigoriev I.V."/>
            <person name="Hibbett D."/>
            <person name="Nagy L.G."/>
            <person name="Martin F.M."/>
        </authorList>
    </citation>
    <scope>NUCLEOTIDE SEQUENCE</scope>
    <source>
        <strain evidence="2">UH-Tt-Lm1</strain>
    </source>
</reference>
<protein>
    <submittedName>
        <fullName evidence="2">Uncharacterized protein</fullName>
    </submittedName>
</protein>
<comment type="caution">
    <text evidence="2">The sequence shown here is derived from an EMBL/GenBank/DDBJ whole genome shotgun (WGS) entry which is preliminary data.</text>
</comment>
<sequence length="136" mass="15101">MSTPDSTHLSRSEVHAADIEFFVRRGMTKGYQAMSLVTPPLYTIFILTRRGRGSWHLSRLLRATWVGGAVGLVAGGGFEYIRTAHSDEAAARNRRNRASYDTASIRADDHATIGSILFAMLTPAFFWKQANVANRE</sequence>
<keyword evidence="3" id="KW-1185">Reference proteome</keyword>
<dbReference type="Proteomes" id="UP000736335">
    <property type="component" value="Unassembled WGS sequence"/>
</dbReference>
<dbReference type="EMBL" id="WIUZ02000001">
    <property type="protein sequence ID" value="KAF9793254.1"/>
    <property type="molecule type" value="Genomic_DNA"/>
</dbReference>
<proteinExistence type="predicted"/>
<reference evidence="2" key="2">
    <citation type="submission" date="2020-11" db="EMBL/GenBank/DDBJ databases">
        <authorList>
            <consortium name="DOE Joint Genome Institute"/>
            <person name="Kuo A."/>
            <person name="Miyauchi S."/>
            <person name="Kiss E."/>
            <person name="Drula E."/>
            <person name="Kohler A."/>
            <person name="Sanchez-Garcia M."/>
            <person name="Andreopoulos B."/>
            <person name="Barry K.W."/>
            <person name="Bonito G."/>
            <person name="Buee M."/>
            <person name="Carver A."/>
            <person name="Chen C."/>
            <person name="Cichocki N."/>
            <person name="Clum A."/>
            <person name="Culley D."/>
            <person name="Crous P.W."/>
            <person name="Fauchery L."/>
            <person name="Girlanda M."/>
            <person name="Hayes R."/>
            <person name="Keri Z."/>
            <person name="Labutti K."/>
            <person name="Lipzen A."/>
            <person name="Lombard V."/>
            <person name="Magnuson J."/>
            <person name="Maillard F."/>
            <person name="Morin E."/>
            <person name="Murat C."/>
            <person name="Nolan M."/>
            <person name="Ohm R."/>
            <person name="Pangilinan J."/>
            <person name="Pereira M."/>
            <person name="Perotto S."/>
            <person name="Peter M."/>
            <person name="Riley R."/>
            <person name="Sitrit Y."/>
            <person name="Stielow B."/>
            <person name="Szollosi G."/>
            <person name="Zifcakova L."/>
            <person name="Stursova M."/>
            <person name="Spatafora J.W."/>
            <person name="Tedersoo L."/>
            <person name="Vaario L.-M."/>
            <person name="Yamada A."/>
            <person name="Yan M."/>
            <person name="Wang P."/>
            <person name="Xu J."/>
            <person name="Bruns T."/>
            <person name="Baldrian P."/>
            <person name="Vilgalys R."/>
            <person name="Henrissat B."/>
            <person name="Grigoriev I.V."/>
            <person name="Hibbett D."/>
            <person name="Nagy L.G."/>
            <person name="Martin F.M."/>
        </authorList>
    </citation>
    <scope>NUCLEOTIDE SEQUENCE</scope>
    <source>
        <strain evidence="2">UH-Tt-Lm1</strain>
    </source>
</reference>
<evidence type="ECO:0000313" key="2">
    <source>
        <dbReference type="EMBL" id="KAF9793254.1"/>
    </source>
</evidence>
<feature type="transmembrane region" description="Helical" evidence="1">
    <location>
        <begin position="30"/>
        <end position="48"/>
    </location>
</feature>
<dbReference type="OrthoDB" id="2524788at2759"/>
<name>A0A9P6HR75_9AGAM</name>
<accession>A0A9P6HR75</accession>
<organism evidence="2 3">
    <name type="scientific">Thelephora terrestris</name>
    <dbReference type="NCBI Taxonomy" id="56493"/>
    <lineage>
        <taxon>Eukaryota</taxon>
        <taxon>Fungi</taxon>
        <taxon>Dikarya</taxon>
        <taxon>Basidiomycota</taxon>
        <taxon>Agaricomycotina</taxon>
        <taxon>Agaricomycetes</taxon>
        <taxon>Thelephorales</taxon>
        <taxon>Thelephoraceae</taxon>
        <taxon>Thelephora</taxon>
    </lineage>
</organism>